<sequence>MLYFNILVQTKRFRGSVLTNNSRGIRNAWHFYYALILVIKVVCGDIGVALLTP</sequence>
<protein>
    <submittedName>
        <fullName evidence="2">DUF3265 domain-containing protein</fullName>
    </submittedName>
</protein>
<organism evidence="2 3">
    <name type="scientific">Vibrio alginolyticus</name>
    <dbReference type="NCBI Taxonomy" id="663"/>
    <lineage>
        <taxon>Bacteria</taxon>
        <taxon>Pseudomonadati</taxon>
        <taxon>Pseudomonadota</taxon>
        <taxon>Gammaproteobacteria</taxon>
        <taxon>Vibrionales</taxon>
        <taxon>Vibrionaceae</taxon>
        <taxon>Vibrio</taxon>
    </lineage>
</organism>
<keyword evidence="1" id="KW-0812">Transmembrane</keyword>
<proteinExistence type="predicted"/>
<reference evidence="2 3" key="1">
    <citation type="submission" date="2019-09" db="EMBL/GenBank/DDBJ databases">
        <title>Draft genome sequencing and comparative genomics of hatchery-associated Vibrios.</title>
        <authorList>
            <person name="Kehlet-Delgado H."/>
            <person name="Mueller R.S."/>
        </authorList>
    </citation>
    <scope>NUCLEOTIDE SEQUENCE [LARGE SCALE GENOMIC DNA]</scope>
    <source>
        <strain evidence="2 3">081416A</strain>
    </source>
</reference>
<dbReference type="EMBL" id="VTYF01000056">
    <property type="protein sequence ID" value="NOI12301.1"/>
    <property type="molecule type" value="Genomic_DNA"/>
</dbReference>
<evidence type="ECO:0000313" key="3">
    <source>
        <dbReference type="Proteomes" id="UP000532247"/>
    </source>
</evidence>
<dbReference type="AntiFam" id="ANF00277">
    <property type="entry name" value="Spurious ORF (formerly Pfam entry PF11665)"/>
</dbReference>
<comment type="caution">
    <text evidence="2">The sequence shown here is derived from an EMBL/GenBank/DDBJ whole genome shotgun (WGS) entry which is preliminary data.</text>
</comment>
<keyword evidence="1" id="KW-0472">Membrane</keyword>
<gene>
    <name evidence="2" type="ORF">F0254_26380</name>
</gene>
<accession>A0A7Y4B9N3</accession>
<feature type="transmembrane region" description="Helical" evidence="1">
    <location>
        <begin position="31"/>
        <end position="51"/>
    </location>
</feature>
<dbReference type="Proteomes" id="UP000532247">
    <property type="component" value="Unassembled WGS sequence"/>
</dbReference>
<keyword evidence="1" id="KW-1133">Transmembrane helix</keyword>
<name>A0A7Y4B9N3_VIBAL</name>
<evidence type="ECO:0000256" key="1">
    <source>
        <dbReference type="SAM" id="Phobius"/>
    </source>
</evidence>
<dbReference type="AlphaFoldDB" id="A0A7Y4B9N3"/>
<evidence type="ECO:0000313" key="2">
    <source>
        <dbReference type="EMBL" id="NOI12301.1"/>
    </source>
</evidence>